<feature type="compositionally biased region" description="Basic residues" evidence="1">
    <location>
        <begin position="1152"/>
        <end position="1165"/>
    </location>
</feature>
<feature type="compositionally biased region" description="Polar residues" evidence="1">
    <location>
        <begin position="683"/>
        <end position="697"/>
    </location>
</feature>
<feature type="region of interest" description="Disordered" evidence="1">
    <location>
        <begin position="98"/>
        <end position="131"/>
    </location>
</feature>
<feature type="compositionally biased region" description="Basic and acidic residues" evidence="1">
    <location>
        <begin position="599"/>
        <end position="610"/>
    </location>
</feature>
<feature type="compositionally biased region" description="Basic and acidic residues" evidence="1">
    <location>
        <begin position="770"/>
        <end position="794"/>
    </location>
</feature>
<evidence type="ECO:0000313" key="4">
    <source>
        <dbReference type="Proteomes" id="UP001365128"/>
    </source>
</evidence>
<feature type="compositionally biased region" description="Low complexity" evidence="1">
    <location>
        <begin position="466"/>
        <end position="478"/>
    </location>
</feature>
<feature type="compositionally biased region" description="Polar residues" evidence="1">
    <location>
        <begin position="1213"/>
        <end position="1223"/>
    </location>
</feature>
<feature type="compositionally biased region" description="Polar residues" evidence="1">
    <location>
        <begin position="907"/>
        <end position="921"/>
    </location>
</feature>
<feature type="compositionally biased region" description="Polar residues" evidence="1">
    <location>
        <begin position="105"/>
        <end position="125"/>
    </location>
</feature>
<dbReference type="Proteomes" id="UP001365128">
    <property type="component" value="Unassembled WGS sequence"/>
</dbReference>
<protein>
    <submittedName>
        <fullName evidence="3">Uncharacterized protein</fullName>
    </submittedName>
</protein>
<evidence type="ECO:0000313" key="3">
    <source>
        <dbReference type="EMBL" id="KAK7555514.1"/>
    </source>
</evidence>
<feature type="compositionally biased region" description="Polar residues" evidence="1">
    <location>
        <begin position="929"/>
        <end position="950"/>
    </location>
</feature>
<feature type="compositionally biased region" description="Low complexity" evidence="1">
    <location>
        <begin position="1107"/>
        <end position="1131"/>
    </location>
</feature>
<feature type="compositionally biased region" description="Basic residues" evidence="1">
    <location>
        <begin position="501"/>
        <end position="511"/>
    </location>
</feature>
<keyword evidence="2" id="KW-0812">Transmembrane</keyword>
<keyword evidence="2" id="KW-1133">Transmembrane helix</keyword>
<feature type="region of interest" description="Disordered" evidence="1">
    <location>
        <begin position="390"/>
        <end position="548"/>
    </location>
</feature>
<feature type="compositionally biased region" description="Polar residues" evidence="1">
    <location>
        <begin position="247"/>
        <end position="256"/>
    </location>
</feature>
<feature type="region of interest" description="Disordered" evidence="1">
    <location>
        <begin position="325"/>
        <end position="345"/>
    </location>
</feature>
<feature type="compositionally biased region" description="Polar residues" evidence="1">
    <location>
        <begin position="873"/>
        <end position="891"/>
    </location>
</feature>
<feature type="compositionally biased region" description="Basic and acidic residues" evidence="1">
    <location>
        <begin position="402"/>
        <end position="421"/>
    </location>
</feature>
<reference evidence="3 4" key="1">
    <citation type="submission" date="2024-04" db="EMBL/GenBank/DDBJ databases">
        <title>Phyllosticta paracitricarpa is synonymous to the EU quarantine fungus P. citricarpa based on phylogenomic analyses.</title>
        <authorList>
            <consortium name="Lawrence Berkeley National Laboratory"/>
            <person name="Van Ingen-Buijs V.A."/>
            <person name="Van Westerhoven A.C."/>
            <person name="Haridas S."/>
            <person name="Skiadas P."/>
            <person name="Martin F."/>
            <person name="Groenewald J.Z."/>
            <person name="Crous P.W."/>
            <person name="Seidl M.F."/>
        </authorList>
    </citation>
    <scope>NUCLEOTIDE SEQUENCE [LARGE SCALE GENOMIC DNA]</scope>
    <source>
        <strain evidence="3 4">CBS 122670</strain>
    </source>
</reference>
<feature type="compositionally biased region" description="Polar residues" evidence="1">
    <location>
        <begin position="228"/>
        <end position="238"/>
    </location>
</feature>
<name>A0ABR1MSB1_9PEZI</name>
<sequence>MAALLPRDPEPASSIPPGVWVAIGVSVFIIVVAFVCMVLLLMRATQSHRKLLADLEQRGIRLGQQVEHVGGDGVSRPRAVLRRNVLLPYNNNAAWGTLPSRDSLGRSQSSISKVQTTSTTDTAPRSQAKRGWSFTNRSKRQPKHIVLEKVRTGHLSAIIESPVPRRDTSASNLHDIQEITTPVDSLPPRLQLGFTEGSPISTLCAPRISSTPNSAPDLTRLKPPATYNADTVSSSGTVVRSPKRMIRSNSVPSVGSSLHDFHSHGTRGLRNGSVTNRYSGSAPGDPVPPLPLKLRHDRSMSNMEYSPSRRSVSSYESATSSILITGSPSAHRSPHAKLKQSPGHELHKSLVLKGPRPLLQSLHKSSQSVPCHFRENSIRSNVARLSMQDMATHSRHGSGDSVKSDRPKTADAQEQSVHNRSDNSLTGNTPRRQSRSQVTLEGSPTERVRSSAPVDGFEGAQTHQLSRASTNASSSSSNGNPFQWDPTPMQSGKPALPRKSPDRKKAHRRQNCIRLSVGPNNAAGGHSSTMSGIEEEPSNSSHRRQPSNEPEMIYLDTRPLPRPPSAGVFEPELRFDPTKIRAALSTGSPTLSLTNYGRDSGEASPRRHSEMSTGSGFSIPTFPSPGSSQPATSQSTSALPAASETSELPGAVFFKLSAEEMIGQARDKQAKQDHTYQGIFDPSSPNASPVEASSNPRTPLETVRPNSSVPKLVQTPPAVAASTTAGAEVGSEPNSSPPILPEKSPFRGSVPSPERANGRRSGGLLGPRAEPAKDLRKTVAELRRMNSDADDEHRTSRRYRQLGRESTMVALDVDEELPTDNDARRKRHKRGDSGGSIKHSQSLIIPASAFGLVTKLEDDMDDAPRQSTRDISRSSASLPALSIETSPSSSPLGLGIAFEKSDAAKGASTSTPSKKTPPNRTSKTKSRTKSQMTSNSYTSLTDLMRASSSDIFDRREPRPTSTETRAQAEWGVVLGGSSSATAPRTIAEITFTPTVKIVNPTTAPHTGGSSRYSGSVWEDGESFWESPPVQEQRERQKQRHGGSPGSSRVLSELFPETPVNRGEKKVRKPRSTMVADDSDVENRTPPDTTTTTLPALPTEQKNKPCKPIISVSIPSLPSTASFPASTTTTTPIRPPTPPRSQSQSRSRSQSRSSRRASFHSTRSHRSQSQPSLSRYSKSSPAPSLHGYGTGNASTSSPHTPRGRFGRWIAAGLGSSNATADANGSPSTASASTSAAAGKQAKEKDKASSSRGKRGGRKWRGTSKRSDEASANSNPIDVEERKHMPKTSKVIKERTSLRVLRGRRSVVSQQQAQKEQNETAKTFPLGVSISTPITKQQQQRGVLPMPRVVVETPSPRASMQSVEGMEDRGRERGRGRAGERPRGNRVTVIGDESEAEGALF</sequence>
<feature type="region of interest" description="Disordered" evidence="1">
    <location>
        <begin position="588"/>
        <end position="645"/>
    </location>
</feature>
<feature type="region of interest" description="Disordered" evidence="1">
    <location>
        <begin position="998"/>
        <end position="1296"/>
    </location>
</feature>
<feature type="compositionally biased region" description="Polar residues" evidence="1">
    <location>
        <begin position="1330"/>
        <end position="1339"/>
    </location>
</feature>
<feature type="compositionally biased region" description="Polar residues" evidence="1">
    <location>
        <begin position="1167"/>
        <end position="1181"/>
    </location>
</feature>
<feature type="region of interest" description="Disordered" evidence="1">
    <location>
        <begin position="1330"/>
        <end position="1399"/>
    </location>
</feature>
<feature type="region of interest" description="Disordered" evidence="1">
    <location>
        <begin position="665"/>
        <end position="844"/>
    </location>
</feature>
<proteinExistence type="predicted"/>
<feature type="compositionally biased region" description="Low complexity" evidence="1">
    <location>
        <begin position="1085"/>
        <end position="1098"/>
    </location>
</feature>
<evidence type="ECO:0000256" key="1">
    <source>
        <dbReference type="SAM" id="MobiDB-lite"/>
    </source>
</evidence>
<gene>
    <name evidence="3" type="ORF">IWX46DRAFT_637021</name>
</gene>
<feature type="compositionally biased region" description="Basic and acidic residues" evidence="1">
    <location>
        <begin position="665"/>
        <end position="674"/>
    </location>
</feature>
<feature type="compositionally biased region" description="Basic and acidic residues" evidence="1">
    <location>
        <begin position="862"/>
        <end position="872"/>
    </location>
</feature>
<feature type="compositionally biased region" description="Polar residues" evidence="1">
    <location>
        <begin position="422"/>
        <end position="442"/>
    </location>
</feature>
<evidence type="ECO:0000256" key="2">
    <source>
        <dbReference type="SAM" id="Phobius"/>
    </source>
</evidence>
<feature type="compositionally biased region" description="Low complexity" evidence="1">
    <location>
        <begin position="1224"/>
        <end position="1236"/>
    </location>
</feature>
<feature type="compositionally biased region" description="Low complexity" evidence="1">
    <location>
        <begin position="624"/>
        <end position="638"/>
    </location>
</feature>
<accession>A0ABR1MSB1</accession>
<feature type="compositionally biased region" description="Basic and acidic residues" evidence="1">
    <location>
        <begin position="1364"/>
        <end position="1381"/>
    </location>
</feature>
<feature type="compositionally biased region" description="Acidic residues" evidence="1">
    <location>
        <begin position="1390"/>
        <end position="1399"/>
    </location>
</feature>
<feature type="region of interest" description="Disordered" evidence="1">
    <location>
        <begin position="207"/>
        <end position="291"/>
    </location>
</feature>
<feature type="compositionally biased region" description="Low complexity" evidence="1">
    <location>
        <begin position="1139"/>
        <end position="1151"/>
    </location>
</feature>
<comment type="caution">
    <text evidence="3">The sequence shown here is derived from an EMBL/GenBank/DDBJ whole genome shotgun (WGS) entry which is preliminary data.</text>
</comment>
<keyword evidence="2" id="KW-0472">Membrane</keyword>
<feature type="compositionally biased region" description="Polar residues" evidence="1">
    <location>
        <begin position="999"/>
        <end position="1013"/>
    </location>
</feature>
<feature type="compositionally biased region" description="Polar residues" evidence="1">
    <location>
        <begin position="588"/>
        <end position="597"/>
    </location>
</feature>
<keyword evidence="4" id="KW-1185">Reference proteome</keyword>
<feature type="region of interest" description="Disordered" evidence="1">
    <location>
        <begin position="856"/>
        <end position="970"/>
    </location>
</feature>
<dbReference type="EMBL" id="JBBPDW010000002">
    <property type="protein sequence ID" value="KAK7555514.1"/>
    <property type="molecule type" value="Genomic_DNA"/>
</dbReference>
<organism evidence="3 4">
    <name type="scientific">Phyllosticta citricarpa</name>
    <dbReference type="NCBI Taxonomy" id="55181"/>
    <lineage>
        <taxon>Eukaryota</taxon>
        <taxon>Fungi</taxon>
        <taxon>Dikarya</taxon>
        <taxon>Ascomycota</taxon>
        <taxon>Pezizomycotina</taxon>
        <taxon>Dothideomycetes</taxon>
        <taxon>Dothideomycetes incertae sedis</taxon>
        <taxon>Botryosphaeriales</taxon>
        <taxon>Phyllostictaceae</taxon>
        <taxon>Phyllosticta</taxon>
    </lineage>
</organism>
<feature type="compositionally biased region" description="Basic residues" evidence="1">
    <location>
        <begin position="1250"/>
        <end position="1262"/>
    </location>
</feature>
<feature type="transmembrane region" description="Helical" evidence="2">
    <location>
        <begin position="20"/>
        <end position="42"/>
    </location>
</feature>